<dbReference type="AlphaFoldDB" id="A0A382IBW6"/>
<feature type="region of interest" description="Disordered" evidence="1">
    <location>
        <begin position="1"/>
        <end position="29"/>
    </location>
</feature>
<dbReference type="EMBL" id="UINC01066415">
    <property type="protein sequence ID" value="SVB97106.1"/>
    <property type="molecule type" value="Genomic_DNA"/>
</dbReference>
<reference evidence="2" key="1">
    <citation type="submission" date="2018-05" db="EMBL/GenBank/DDBJ databases">
        <authorList>
            <person name="Lanie J.A."/>
            <person name="Ng W.-L."/>
            <person name="Kazmierczak K.M."/>
            <person name="Andrzejewski T.M."/>
            <person name="Davidsen T.M."/>
            <person name="Wayne K.J."/>
            <person name="Tettelin H."/>
            <person name="Glass J.I."/>
            <person name="Rusch D."/>
            <person name="Podicherti R."/>
            <person name="Tsui H.-C.T."/>
            <person name="Winkler M.E."/>
        </authorList>
    </citation>
    <scope>NUCLEOTIDE SEQUENCE</scope>
</reference>
<evidence type="ECO:0000256" key="1">
    <source>
        <dbReference type="SAM" id="MobiDB-lite"/>
    </source>
</evidence>
<dbReference type="InterPro" id="IPR011050">
    <property type="entry name" value="Pectin_lyase_fold/virulence"/>
</dbReference>
<sequence length="240" mass="24899">MTAGGRQTPVQIRTGPPSVGSDREREGSNPILNTLESMRQHGLTLLILASLVLAPMLIAAPEALRAHAHEGVVYTSDQTWSGDMSLGEDVTIASGATLTIEAGTHINVTEDVTLTIAGDLDIQGSAEAPVEIWGSWIVDTSIQARWQGFHLASGSSSTVSHAEISDARGGFDVESGATLVIESTNLSDTIIGVWVRGTLSGDGFACHSATTSCLRVDGAATLTDVTSTLSAEVVHVHNGG</sequence>
<dbReference type="Gene3D" id="2.160.20.10">
    <property type="entry name" value="Single-stranded right-handed beta-helix, Pectin lyase-like"/>
    <property type="match status" value="1"/>
</dbReference>
<protein>
    <submittedName>
        <fullName evidence="2">Uncharacterized protein</fullName>
    </submittedName>
</protein>
<organism evidence="2">
    <name type="scientific">marine metagenome</name>
    <dbReference type="NCBI Taxonomy" id="408172"/>
    <lineage>
        <taxon>unclassified sequences</taxon>
        <taxon>metagenomes</taxon>
        <taxon>ecological metagenomes</taxon>
    </lineage>
</organism>
<gene>
    <name evidence="2" type="ORF">METZ01_LOCUS249960</name>
</gene>
<dbReference type="InterPro" id="IPR012334">
    <property type="entry name" value="Pectin_lyas_fold"/>
</dbReference>
<accession>A0A382IBW6</accession>
<evidence type="ECO:0000313" key="2">
    <source>
        <dbReference type="EMBL" id="SVB97106.1"/>
    </source>
</evidence>
<feature type="non-terminal residue" evidence="2">
    <location>
        <position position="240"/>
    </location>
</feature>
<name>A0A382IBW6_9ZZZZ</name>
<dbReference type="SUPFAM" id="SSF51126">
    <property type="entry name" value="Pectin lyase-like"/>
    <property type="match status" value="1"/>
</dbReference>
<proteinExistence type="predicted"/>